<evidence type="ECO:0000256" key="2">
    <source>
        <dbReference type="ARBA" id="ARBA00022475"/>
    </source>
</evidence>
<comment type="caution">
    <text evidence="7">The sequence shown here is derived from an EMBL/GenBank/DDBJ whole genome shotgun (WGS) entry which is preliminary data.</text>
</comment>
<organism evidence="7 8">
    <name type="scientific">Amycolatopsis vastitatis</name>
    <dbReference type="NCBI Taxonomy" id="1905142"/>
    <lineage>
        <taxon>Bacteria</taxon>
        <taxon>Bacillati</taxon>
        <taxon>Actinomycetota</taxon>
        <taxon>Actinomycetes</taxon>
        <taxon>Pseudonocardiales</taxon>
        <taxon>Pseudonocardiaceae</taxon>
        <taxon>Amycolatopsis</taxon>
    </lineage>
</organism>
<dbReference type="AlphaFoldDB" id="A0A229SKJ0"/>
<sequence>MALIGDRSDVATRLVRYVAAAAAARVPDAGASVGLVLLVAASGRGGIDAGLFTICLTLPHLVGPVLARRLDRGGDGRPFIAACCVGYGAALAAAALSIGRVPLAVSLGFVVVAGVCGPVLTAGLSSQLSLMVPRETSIQRRAQGLDALTYGVAGSAGPAIVASIATTSTPLIAVLALSGSAVVAGVLMKMLPTVAGEGGPSSGAALGIRQVLAHVVRTGGLRRAMVAMMMISFVVGSLAILAVGRGTQLRGDAGSGAVLVAVYGVGSLAGSVFTSVVPFRGEPDRNTILYAGCTGVAFIVCGVVPNFGVVSIMFALAGFLSGPFFVATLAARTTYSPVKGRAQVFVAMGALKITLSAAGAAVAGAIGFDNAGIALAIGGAAIVLVSVALVLDRFHRPAVLLGTP</sequence>
<dbReference type="RefSeq" id="WP_093954298.1">
    <property type="nucleotide sequence ID" value="NZ_NMUL01000085.1"/>
</dbReference>
<feature type="transmembrane region" description="Helical" evidence="6">
    <location>
        <begin position="224"/>
        <end position="244"/>
    </location>
</feature>
<proteinExistence type="predicted"/>
<evidence type="ECO:0000256" key="4">
    <source>
        <dbReference type="ARBA" id="ARBA00022989"/>
    </source>
</evidence>
<evidence type="ECO:0000313" key="8">
    <source>
        <dbReference type="Proteomes" id="UP000215199"/>
    </source>
</evidence>
<accession>A0A229SKJ0</accession>
<dbReference type="InterPro" id="IPR036259">
    <property type="entry name" value="MFS_trans_sf"/>
</dbReference>
<name>A0A229SKJ0_9PSEU</name>
<reference evidence="8" key="1">
    <citation type="submission" date="2017-07" db="EMBL/GenBank/DDBJ databases">
        <title>Comparative genome mining reveals phylogenetic distribution patterns of secondary metabolites in Amycolatopsis.</title>
        <authorList>
            <person name="Adamek M."/>
            <person name="Alanjary M."/>
            <person name="Sales-Ortells H."/>
            <person name="Goodfellow M."/>
            <person name="Bull A.T."/>
            <person name="Kalinowski J."/>
            <person name="Ziemert N."/>
        </authorList>
    </citation>
    <scope>NUCLEOTIDE SEQUENCE [LARGE SCALE GENOMIC DNA]</scope>
    <source>
        <strain evidence="8">H5</strain>
    </source>
</reference>
<evidence type="ECO:0000256" key="1">
    <source>
        <dbReference type="ARBA" id="ARBA00004651"/>
    </source>
</evidence>
<dbReference type="OrthoDB" id="6336756at2"/>
<dbReference type="Proteomes" id="UP000215199">
    <property type="component" value="Unassembled WGS sequence"/>
</dbReference>
<dbReference type="EMBL" id="NMUL01000085">
    <property type="protein sequence ID" value="OXM59346.1"/>
    <property type="molecule type" value="Genomic_DNA"/>
</dbReference>
<feature type="transmembrane region" description="Helical" evidence="6">
    <location>
        <begin position="372"/>
        <end position="391"/>
    </location>
</feature>
<feature type="transmembrane region" description="Helical" evidence="6">
    <location>
        <begin position="344"/>
        <end position="366"/>
    </location>
</feature>
<feature type="transmembrane region" description="Helical" evidence="6">
    <location>
        <begin position="104"/>
        <end position="124"/>
    </location>
</feature>
<feature type="transmembrane region" description="Helical" evidence="6">
    <location>
        <begin position="313"/>
        <end position="332"/>
    </location>
</feature>
<comment type="subcellular location">
    <subcellularLocation>
        <location evidence="1">Cell membrane</location>
        <topology evidence="1">Multi-pass membrane protein</topology>
    </subcellularLocation>
</comment>
<evidence type="ECO:0000256" key="6">
    <source>
        <dbReference type="SAM" id="Phobius"/>
    </source>
</evidence>
<evidence type="ECO:0000256" key="3">
    <source>
        <dbReference type="ARBA" id="ARBA00022692"/>
    </source>
</evidence>
<keyword evidence="4 6" id="KW-1133">Transmembrane helix</keyword>
<keyword evidence="8" id="KW-1185">Reference proteome</keyword>
<keyword evidence="3 6" id="KW-0812">Transmembrane</keyword>
<evidence type="ECO:0000313" key="7">
    <source>
        <dbReference type="EMBL" id="OXM59346.1"/>
    </source>
</evidence>
<dbReference type="PANTHER" id="PTHR23513">
    <property type="entry name" value="INTEGRAL MEMBRANE EFFLUX PROTEIN-RELATED"/>
    <property type="match status" value="1"/>
</dbReference>
<protein>
    <submittedName>
        <fullName evidence="7">MFS transporter</fullName>
    </submittedName>
</protein>
<keyword evidence="5 6" id="KW-0472">Membrane</keyword>
<dbReference type="SUPFAM" id="SSF103473">
    <property type="entry name" value="MFS general substrate transporter"/>
    <property type="match status" value="1"/>
</dbReference>
<feature type="transmembrane region" description="Helical" evidence="6">
    <location>
        <begin position="256"/>
        <end position="276"/>
    </location>
</feature>
<evidence type="ECO:0000256" key="5">
    <source>
        <dbReference type="ARBA" id="ARBA00023136"/>
    </source>
</evidence>
<dbReference type="Gene3D" id="1.20.1250.20">
    <property type="entry name" value="MFS general substrate transporter like domains"/>
    <property type="match status" value="1"/>
</dbReference>
<dbReference type="PANTHER" id="PTHR23513:SF11">
    <property type="entry name" value="STAPHYLOFERRIN A TRANSPORTER"/>
    <property type="match status" value="1"/>
</dbReference>
<feature type="transmembrane region" description="Helical" evidence="6">
    <location>
        <begin position="288"/>
        <end position="307"/>
    </location>
</feature>
<gene>
    <name evidence="7" type="ORF">CF165_48105</name>
</gene>
<keyword evidence="2" id="KW-1003">Cell membrane</keyword>
<dbReference type="GO" id="GO:0005886">
    <property type="term" value="C:plasma membrane"/>
    <property type="evidence" value="ECO:0007669"/>
    <property type="project" value="UniProtKB-SubCell"/>
</dbReference>
<feature type="transmembrane region" description="Helical" evidence="6">
    <location>
        <begin position="79"/>
        <end position="98"/>
    </location>
</feature>